<keyword evidence="3" id="KW-0602">Photosynthesis</keyword>
<sequence>MKTSGISPRKSLHSPPPSLGGIPNRPIALCPTTTCPSRCPRVLPGRAQRHACKVATSRDTSLQSEAERFVEALENTDAEAGTDASHDEVARLQEKLATCQQQVAQLQFDIDAAYRECFEGVSKDLPGELGVFTDLQDISEASFGNLGRTNSEAMSALLTAKQRGDPSGWRAFQERLHALKNQRTRAKRETEDLETSLFAAQTALRLQAEGALEDEGNGDDLASLAQGLSRECRIVLVSGFESFNVELYRKAARRVKRECPGIDVQVFSDRDIADKRSEMEAALQGADVFFGSLLFDYDQVEWLREKIGDIPIRLVFESALELMGTTQLGGFKMDPSGKSKGPPPAVKKVLSLFGSGREEDRMVGYLSFLKIGPKLLKFLPGQKARDLRNWLTVYSYWNQGGQDNVATMLLYLVDQYFAKTGIQAKPVQETPATGCLHPDHDGFFETPAQYLKWYSQHGPLRNKPNAPTVAVLLYRKHVITEQGYIPQLVRCFEEEGVRPVPIFINGIEAHTVVRDLLTTEHEQQLKKSKQPGPASSLSKDAIMVDAVVSTIGFPLVGGPAGTMEGGRQADVAKAILTAKNVPYVVAAPLLIQDLTSWTRDGIAGLQSVVLYSLPELDGAIDTVPLGGLMGNNIFLVPERVKRLSARLRKWVDLRRTPKQERKIALLLYGFPPGVGATGTAALLNVPKSLERLLEELQLQGYDLGPAAQLGIDGEAIINALRMQDDQRSIGVGAAGIEQAGAGDAEAFGLQAAAADMSPKQLKEHLTFPQTWGPTEWGPISFLPDHDILVQNMERQWGDLDKYRGICTSSKGNYVVGGVQLGNVWIGVQPALGLEGDPMRLLFERDLTPHPQYAAFYKWLQQEYCANAVLHFGMHGTVEWLPGAPLGNSGFSWSDVLLGNLPNVYVYAANNPSESIIAKRRGYGTIVSHNVPPYGRAGLYKQMAELKALVSEYRESPSANAALKEPIVDALQNTGLQEDCPFSQEEGAEQLTPESAQQVPDEQFMEYAGRLNAYLQVVEGRLFSEGLHVLGQPPNEGHMRQYLEAYFDNSLPSEAVDALVAAEDATVDTVRQRLERSFEQVSAHGPEEASSSGRGDLSRLEEGMQIRRLLQRNTEELSGVMRALNGEYIQPEAGGDLLRDGAGVLPTGRNIHALDPYRMPSQAALERGSSVAQGIIDSHQQANAGAYPETVAVNLWGLDAIKTKGESVAIALYMVGARPVREGTGRIARFELIPLEELEGRPRVDCLCNMSGIFRDSFQNVVELLDDLFQRAAEADEPEHLNFIRKHAQSMKGSGLQNPAARLFSNPAGDYGSMVNERVGAGNWDSGQELGDTWASRNAFSYGRGGERGTARPEVLQSLLKTTERVVQEIDSVEYGLTDIQEYYANTGALKNAAETAQGGKKVGCSIVETFSKSTKPRELEEVLRLEYRSKLLNPKWAQAMADQGSGGAYEISQRMTAMVGWGATTNFQEDWTWDQAAETYALDKDMADKLRKNNPQAFRNVVRRMLEASGRGMWNASQDKLEDLQSMLNDIEDELEGVK</sequence>
<dbReference type="NCBIfam" id="TIGR02025">
    <property type="entry name" value="BchH"/>
    <property type="match status" value="1"/>
</dbReference>
<dbReference type="InterPro" id="IPR003672">
    <property type="entry name" value="CobN/Mg_chltase"/>
</dbReference>
<name>A0ABP1FJP3_9CHLO</name>
<gene>
    <name evidence="14" type="primary">g566</name>
    <name evidence="14" type="ORF">VP750_LOCUS494</name>
</gene>
<evidence type="ECO:0000256" key="10">
    <source>
        <dbReference type="SAM" id="Coils"/>
    </source>
</evidence>
<comment type="similarity">
    <text evidence="1">Belongs to the Mg-chelatase subunit H family.</text>
</comment>
<keyword evidence="6" id="KW-0067">ATP-binding</keyword>
<keyword evidence="7" id="KW-0149">Chlorophyll biosynthesis</keyword>
<evidence type="ECO:0000256" key="8">
    <source>
        <dbReference type="ARBA" id="ARBA00023444"/>
    </source>
</evidence>
<dbReference type="Pfam" id="PF02514">
    <property type="entry name" value="CobN-Mg_chel"/>
    <property type="match status" value="1"/>
</dbReference>
<evidence type="ECO:0000256" key="6">
    <source>
        <dbReference type="ARBA" id="ARBA00022840"/>
    </source>
</evidence>
<evidence type="ECO:0000259" key="13">
    <source>
        <dbReference type="Pfam" id="PF11965"/>
    </source>
</evidence>
<feature type="domain" description="Magnesium chelatase subunit H N-terminal" evidence="13">
    <location>
        <begin position="233"/>
        <end position="391"/>
    </location>
</feature>
<dbReference type="InterPro" id="IPR022571">
    <property type="entry name" value="Mg_chelatase_H_N"/>
</dbReference>
<organism evidence="14 15">
    <name type="scientific">Coccomyxa viridis</name>
    <dbReference type="NCBI Taxonomy" id="1274662"/>
    <lineage>
        <taxon>Eukaryota</taxon>
        <taxon>Viridiplantae</taxon>
        <taxon>Chlorophyta</taxon>
        <taxon>core chlorophytes</taxon>
        <taxon>Trebouxiophyceae</taxon>
        <taxon>Trebouxiophyceae incertae sedis</taxon>
        <taxon>Coccomyxaceae</taxon>
        <taxon>Coccomyxa</taxon>
    </lineage>
</organism>
<keyword evidence="15" id="KW-1185">Reference proteome</keyword>
<protein>
    <recommendedName>
        <fullName evidence="2">magnesium chelatase</fullName>
        <ecNumber evidence="2">6.6.1.1</ecNumber>
    </recommendedName>
</protein>
<dbReference type="PANTHER" id="PTHR44119:SF1">
    <property type="entry name" value="MAGNESIUM-CHELATASE SUBUNIT CHLH, CHLOROPLASTIC"/>
    <property type="match status" value="1"/>
</dbReference>
<dbReference type="EC" id="6.6.1.1" evidence="2"/>
<evidence type="ECO:0000256" key="11">
    <source>
        <dbReference type="SAM" id="MobiDB-lite"/>
    </source>
</evidence>
<evidence type="ECO:0000256" key="7">
    <source>
        <dbReference type="ARBA" id="ARBA00023171"/>
    </source>
</evidence>
<keyword evidence="5" id="KW-0547">Nucleotide-binding</keyword>
<dbReference type="Pfam" id="PF11965">
    <property type="entry name" value="DUF3479"/>
    <property type="match status" value="1"/>
</dbReference>
<comment type="catalytic activity">
    <reaction evidence="9">
        <text>protoporphyrin IX + Mg(2+) + ATP + H2O = Mg-protoporphyrin IX + ADP + phosphate + 3 H(+)</text>
        <dbReference type="Rhea" id="RHEA:13961"/>
        <dbReference type="ChEBI" id="CHEBI:15377"/>
        <dbReference type="ChEBI" id="CHEBI:15378"/>
        <dbReference type="ChEBI" id="CHEBI:18420"/>
        <dbReference type="ChEBI" id="CHEBI:30616"/>
        <dbReference type="ChEBI" id="CHEBI:43474"/>
        <dbReference type="ChEBI" id="CHEBI:57306"/>
        <dbReference type="ChEBI" id="CHEBI:60492"/>
        <dbReference type="ChEBI" id="CHEBI:456216"/>
        <dbReference type="EC" id="6.6.1.1"/>
    </reaction>
</comment>
<dbReference type="PANTHER" id="PTHR44119">
    <property type="entry name" value="MAGNESIUM-CHELATASE SUBUNIT CHLH, CHLOROPLASTIC"/>
    <property type="match status" value="1"/>
</dbReference>
<evidence type="ECO:0000256" key="1">
    <source>
        <dbReference type="ARBA" id="ARBA00010851"/>
    </source>
</evidence>
<evidence type="ECO:0000256" key="3">
    <source>
        <dbReference type="ARBA" id="ARBA00022531"/>
    </source>
</evidence>
<evidence type="ECO:0000256" key="4">
    <source>
        <dbReference type="ARBA" id="ARBA00022598"/>
    </source>
</evidence>
<evidence type="ECO:0000259" key="12">
    <source>
        <dbReference type="Pfam" id="PF02514"/>
    </source>
</evidence>
<evidence type="ECO:0000313" key="14">
    <source>
        <dbReference type="EMBL" id="CAL5218835.1"/>
    </source>
</evidence>
<accession>A0ABP1FJP3</accession>
<feature type="domain" description="CobN/magnesium chelatase" evidence="12">
    <location>
        <begin position="394"/>
        <end position="1520"/>
    </location>
</feature>
<comment type="caution">
    <text evidence="14">The sequence shown here is derived from an EMBL/GenBank/DDBJ whole genome shotgun (WGS) entry which is preliminary data.</text>
</comment>
<proteinExistence type="inferred from homology"/>
<feature type="region of interest" description="Disordered" evidence="11">
    <location>
        <begin position="1077"/>
        <end position="1097"/>
    </location>
</feature>
<feature type="coiled-coil region" evidence="10">
    <location>
        <begin position="169"/>
        <end position="196"/>
    </location>
</feature>
<evidence type="ECO:0000256" key="5">
    <source>
        <dbReference type="ARBA" id="ARBA00022741"/>
    </source>
</evidence>
<keyword evidence="4" id="KW-0436">Ligase</keyword>
<evidence type="ECO:0000313" key="15">
    <source>
        <dbReference type="Proteomes" id="UP001497392"/>
    </source>
</evidence>
<comment type="pathway">
    <text evidence="8">Porphyrin-containing compound metabolism.</text>
</comment>
<evidence type="ECO:0000256" key="9">
    <source>
        <dbReference type="ARBA" id="ARBA00048693"/>
    </source>
</evidence>
<keyword evidence="10" id="KW-0175">Coiled coil</keyword>
<dbReference type="CDD" id="cd10150">
    <property type="entry name" value="CobN_like"/>
    <property type="match status" value="1"/>
</dbReference>
<evidence type="ECO:0000256" key="2">
    <source>
        <dbReference type="ARBA" id="ARBA00012825"/>
    </source>
</evidence>
<feature type="region of interest" description="Disordered" evidence="11">
    <location>
        <begin position="1"/>
        <end position="25"/>
    </location>
</feature>
<dbReference type="Proteomes" id="UP001497392">
    <property type="component" value="Unassembled WGS sequence"/>
</dbReference>
<dbReference type="InterPro" id="IPR011771">
    <property type="entry name" value="BchH"/>
</dbReference>
<dbReference type="EMBL" id="CAXHTA020000001">
    <property type="protein sequence ID" value="CAL5218835.1"/>
    <property type="molecule type" value="Genomic_DNA"/>
</dbReference>
<reference evidence="14 15" key="1">
    <citation type="submission" date="2024-06" db="EMBL/GenBank/DDBJ databases">
        <authorList>
            <person name="Kraege A."/>
            <person name="Thomma B."/>
        </authorList>
    </citation>
    <scope>NUCLEOTIDE SEQUENCE [LARGE SCALE GENOMIC DNA]</scope>
</reference>